<accession>A0A2B0LE54</accession>
<protein>
    <submittedName>
        <fullName evidence="1">Uncharacterized protein</fullName>
    </submittedName>
</protein>
<organism evidence="1 2">
    <name type="scientific">Bacillus cereus</name>
    <dbReference type="NCBI Taxonomy" id="1396"/>
    <lineage>
        <taxon>Bacteria</taxon>
        <taxon>Bacillati</taxon>
        <taxon>Bacillota</taxon>
        <taxon>Bacilli</taxon>
        <taxon>Bacillales</taxon>
        <taxon>Bacillaceae</taxon>
        <taxon>Bacillus</taxon>
        <taxon>Bacillus cereus group</taxon>
    </lineage>
</organism>
<gene>
    <name evidence="1" type="ORF">COI93_22720</name>
</gene>
<sequence>MFCKIMKKIIDRKVNKVIKLKMENKNKEVCVMIVKVNMTGLAVVHGMKHSYHYATCTER</sequence>
<reference evidence="1 2" key="1">
    <citation type="submission" date="2017-09" db="EMBL/GenBank/DDBJ databases">
        <title>Large-scale bioinformatics analysis of Bacillus genomes uncovers conserved roles of natural products in bacterial physiology.</title>
        <authorList>
            <consortium name="Agbiome Team Llc"/>
            <person name="Bleich R.M."/>
            <person name="Grubbs K.J."/>
            <person name="Santa Maria K.C."/>
            <person name="Allen S.E."/>
            <person name="Farag S."/>
            <person name="Shank E.A."/>
            <person name="Bowers A."/>
        </authorList>
    </citation>
    <scope>NUCLEOTIDE SEQUENCE [LARGE SCALE GENOMIC DNA]</scope>
    <source>
        <strain evidence="1 2">AFS083043</strain>
    </source>
</reference>
<name>A0A2B0LE54_BACCE</name>
<proteinExistence type="predicted"/>
<dbReference type="Proteomes" id="UP000242656">
    <property type="component" value="Unassembled WGS sequence"/>
</dbReference>
<evidence type="ECO:0000313" key="1">
    <source>
        <dbReference type="EMBL" id="PFK30267.1"/>
    </source>
</evidence>
<comment type="caution">
    <text evidence="1">The sequence shown here is derived from an EMBL/GenBank/DDBJ whole genome shotgun (WGS) entry which is preliminary data.</text>
</comment>
<dbReference type="EMBL" id="NUWN01000115">
    <property type="protein sequence ID" value="PFK30267.1"/>
    <property type="molecule type" value="Genomic_DNA"/>
</dbReference>
<evidence type="ECO:0000313" key="2">
    <source>
        <dbReference type="Proteomes" id="UP000242656"/>
    </source>
</evidence>
<dbReference type="AlphaFoldDB" id="A0A2B0LE54"/>